<evidence type="ECO:0000259" key="6">
    <source>
        <dbReference type="Pfam" id="PF07980"/>
    </source>
</evidence>
<accession>A0AAP2DTZ4</accession>
<evidence type="ECO:0000256" key="1">
    <source>
        <dbReference type="ARBA" id="ARBA00004442"/>
    </source>
</evidence>
<dbReference type="Pfam" id="PF14322">
    <property type="entry name" value="SusD-like_3"/>
    <property type="match status" value="1"/>
</dbReference>
<reference evidence="8 9" key="1">
    <citation type="submission" date="2021-05" db="EMBL/GenBank/DDBJ databases">
        <title>A Polyphasic approach of four new species of the genus Ohtaekwangia: Ohtaekwangia histidinii sp. nov., Ohtaekwangia cretensis sp. nov., Ohtaekwangia indiensis sp. nov., Ohtaekwangia reichenbachii sp. nov. from diverse environment.</title>
        <authorList>
            <person name="Octaviana S."/>
        </authorList>
    </citation>
    <scope>NUCLEOTIDE SEQUENCE [LARGE SCALE GENOMIC DNA]</scope>
    <source>
        <strain evidence="8 9">PWU4</strain>
    </source>
</reference>
<gene>
    <name evidence="8" type="ORF">KK083_30655</name>
</gene>
<keyword evidence="3" id="KW-0732">Signal</keyword>
<evidence type="ECO:0000256" key="3">
    <source>
        <dbReference type="ARBA" id="ARBA00022729"/>
    </source>
</evidence>
<dbReference type="CDD" id="cd08977">
    <property type="entry name" value="SusD"/>
    <property type="match status" value="1"/>
</dbReference>
<evidence type="ECO:0000256" key="5">
    <source>
        <dbReference type="ARBA" id="ARBA00023237"/>
    </source>
</evidence>
<evidence type="ECO:0000313" key="8">
    <source>
        <dbReference type="EMBL" id="MBT1701293.1"/>
    </source>
</evidence>
<proteinExistence type="inferred from homology"/>
<keyword evidence="4" id="KW-0472">Membrane</keyword>
<dbReference type="GO" id="GO:0009279">
    <property type="term" value="C:cell outer membrane"/>
    <property type="evidence" value="ECO:0007669"/>
    <property type="project" value="UniProtKB-SubCell"/>
</dbReference>
<organism evidence="8 9">
    <name type="scientific">Chryseosolibacter histidini</name>
    <dbReference type="NCBI Taxonomy" id="2782349"/>
    <lineage>
        <taxon>Bacteria</taxon>
        <taxon>Pseudomonadati</taxon>
        <taxon>Bacteroidota</taxon>
        <taxon>Cytophagia</taxon>
        <taxon>Cytophagales</taxon>
        <taxon>Chryseotaleaceae</taxon>
        <taxon>Chryseosolibacter</taxon>
    </lineage>
</organism>
<feature type="domain" description="RagB/SusD" evidence="6">
    <location>
        <begin position="303"/>
        <end position="461"/>
    </location>
</feature>
<dbReference type="Proteomes" id="UP001319200">
    <property type="component" value="Unassembled WGS sequence"/>
</dbReference>
<dbReference type="InterPro" id="IPR033985">
    <property type="entry name" value="SusD-like_N"/>
</dbReference>
<protein>
    <submittedName>
        <fullName evidence="8">RagB/SusD family nutrient uptake outer membrane protein</fullName>
    </submittedName>
</protein>
<dbReference type="EMBL" id="JAHESF010000064">
    <property type="protein sequence ID" value="MBT1701293.1"/>
    <property type="molecule type" value="Genomic_DNA"/>
</dbReference>
<sequence>MKRRDISGTLLFILFLFLCNACQDFLNIDPPVSEIISETVFIDDRSATSAIAGIYSQMMSTSAFAGFDIGFYCAMSADDLMLLISSNEQIQFQNNSLAPLNEALLSSFWEPGYRYIWYANSVLEGLANSNGVSPEVKIQLLGEAKFIRAFCHFYLTNLFGSIPYITSTDYRVNAIVAKNSQAEVYDKLIQDLLESQRNLSDAYITNGRVRPNRGTVTALLARVYLYAGDWSNAEVEATKVINDSKYQLEGDLNRVFLADSKEAIWQLMPVNPGYNTFEIDYITRGSSGGLSLTNELLNSFEANDSRYDNWTSSWINSNATVITYFPFKYKVASLNQPITEYNTIFRLAEQFLIRAEARAQRGNLTGDNSAESDLNIVRNRAGLNKVAAVTQTEFLDAILQERRVELFSEWGHRWLDLKRMNKADITLGQLKPDWQLTDVLYPIPKHEIDKNKNLLPQNEGYQ</sequence>
<dbReference type="RefSeq" id="WP_254169976.1">
    <property type="nucleotide sequence ID" value="NZ_JAHESF010000064.1"/>
</dbReference>
<dbReference type="AlphaFoldDB" id="A0AAP2DTZ4"/>
<evidence type="ECO:0000256" key="4">
    <source>
        <dbReference type="ARBA" id="ARBA00023136"/>
    </source>
</evidence>
<evidence type="ECO:0000259" key="7">
    <source>
        <dbReference type="Pfam" id="PF14322"/>
    </source>
</evidence>
<dbReference type="Gene3D" id="1.25.40.390">
    <property type="match status" value="1"/>
</dbReference>
<dbReference type="InterPro" id="IPR012944">
    <property type="entry name" value="SusD_RagB_dom"/>
</dbReference>
<feature type="domain" description="SusD-like N-terminal" evidence="7">
    <location>
        <begin position="54"/>
        <end position="225"/>
    </location>
</feature>
<dbReference type="Pfam" id="PF07980">
    <property type="entry name" value="SusD_RagB"/>
    <property type="match status" value="1"/>
</dbReference>
<evidence type="ECO:0000313" key="9">
    <source>
        <dbReference type="Proteomes" id="UP001319200"/>
    </source>
</evidence>
<keyword evidence="5" id="KW-0998">Cell outer membrane</keyword>
<dbReference type="SUPFAM" id="SSF48452">
    <property type="entry name" value="TPR-like"/>
    <property type="match status" value="1"/>
</dbReference>
<evidence type="ECO:0000256" key="2">
    <source>
        <dbReference type="ARBA" id="ARBA00006275"/>
    </source>
</evidence>
<comment type="similarity">
    <text evidence="2">Belongs to the SusD family.</text>
</comment>
<comment type="subcellular location">
    <subcellularLocation>
        <location evidence="1">Cell outer membrane</location>
    </subcellularLocation>
</comment>
<comment type="caution">
    <text evidence="8">The sequence shown here is derived from an EMBL/GenBank/DDBJ whole genome shotgun (WGS) entry which is preliminary data.</text>
</comment>
<name>A0AAP2DTZ4_9BACT</name>
<dbReference type="InterPro" id="IPR011990">
    <property type="entry name" value="TPR-like_helical_dom_sf"/>
</dbReference>
<keyword evidence="9" id="KW-1185">Reference proteome</keyword>